<comment type="caution">
    <text evidence="1">The sequence shown here is derived from an EMBL/GenBank/DDBJ whole genome shotgun (WGS) entry which is preliminary data.</text>
</comment>
<dbReference type="Proteomes" id="UP001283361">
    <property type="component" value="Unassembled WGS sequence"/>
</dbReference>
<protein>
    <submittedName>
        <fullName evidence="1">Uncharacterized protein</fullName>
    </submittedName>
</protein>
<reference evidence="1" key="1">
    <citation type="journal article" date="2023" name="G3 (Bethesda)">
        <title>A reference genome for the long-term kleptoplast-retaining sea slug Elysia crispata morphotype clarki.</title>
        <authorList>
            <person name="Eastman K.E."/>
            <person name="Pendleton A.L."/>
            <person name="Shaikh M.A."/>
            <person name="Suttiyut T."/>
            <person name="Ogas R."/>
            <person name="Tomko P."/>
            <person name="Gavelis G."/>
            <person name="Widhalm J.R."/>
            <person name="Wisecaver J.H."/>
        </authorList>
    </citation>
    <scope>NUCLEOTIDE SEQUENCE</scope>
    <source>
        <strain evidence="1">ECLA1</strain>
    </source>
</reference>
<name>A0AAE1CUS5_9GAST</name>
<proteinExistence type="predicted"/>
<evidence type="ECO:0000313" key="2">
    <source>
        <dbReference type="Proteomes" id="UP001283361"/>
    </source>
</evidence>
<gene>
    <name evidence="1" type="ORF">RRG08_016514</name>
</gene>
<dbReference type="AlphaFoldDB" id="A0AAE1CUS5"/>
<evidence type="ECO:0000313" key="1">
    <source>
        <dbReference type="EMBL" id="KAK3737210.1"/>
    </source>
</evidence>
<dbReference type="EMBL" id="JAWDGP010006665">
    <property type="protein sequence ID" value="KAK3737210.1"/>
    <property type="molecule type" value="Genomic_DNA"/>
</dbReference>
<organism evidence="1 2">
    <name type="scientific">Elysia crispata</name>
    <name type="common">lettuce slug</name>
    <dbReference type="NCBI Taxonomy" id="231223"/>
    <lineage>
        <taxon>Eukaryota</taxon>
        <taxon>Metazoa</taxon>
        <taxon>Spiralia</taxon>
        <taxon>Lophotrochozoa</taxon>
        <taxon>Mollusca</taxon>
        <taxon>Gastropoda</taxon>
        <taxon>Heterobranchia</taxon>
        <taxon>Euthyneura</taxon>
        <taxon>Panpulmonata</taxon>
        <taxon>Sacoglossa</taxon>
        <taxon>Placobranchoidea</taxon>
        <taxon>Plakobranchidae</taxon>
        <taxon>Elysia</taxon>
    </lineage>
</organism>
<accession>A0AAE1CUS5</accession>
<sequence length="74" mass="8492">MLWGLLPAQDGIAEKLQEDKRMQLVEVPGILSSYPKIVKCDFYLPTRHTTKSDLKSKKREIMHSNGVCDLLTEF</sequence>
<keyword evidence="2" id="KW-1185">Reference proteome</keyword>